<comment type="caution">
    <text evidence="1">The sequence shown here is derived from an EMBL/GenBank/DDBJ whole genome shotgun (WGS) entry which is preliminary data.</text>
</comment>
<accession>A0A645EAX8</accession>
<reference evidence="1" key="1">
    <citation type="submission" date="2019-08" db="EMBL/GenBank/DDBJ databases">
        <authorList>
            <person name="Kucharzyk K."/>
            <person name="Murdoch R.W."/>
            <person name="Higgins S."/>
            <person name="Loffler F."/>
        </authorList>
    </citation>
    <scope>NUCLEOTIDE SEQUENCE</scope>
</reference>
<proteinExistence type="predicted"/>
<protein>
    <submittedName>
        <fullName evidence="1">Uncharacterized protein</fullName>
    </submittedName>
</protein>
<sequence length="143" mass="15763">MQAAGRGGQASDGLYTSRHLCRRGAGLPGDQADVAPGNFRQVLPDQAIAQRVGIRFHPQLKLKALSHRTRPDAGRFQGLDRLERLAGKPRGDSRFPGKLTDVLGKVASGREQMKHIDGDPENIMTEPAQAQLLLQVIQRRIRR</sequence>
<name>A0A645EAX8_9ZZZZ</name>
<gene>
    <name evidence="1" type="ORF">SDC9_146415</name>
</gene>
<dbReference type="AlphaFoldDB" id="A0A645EAX8"/>
<dbReference type="EMBL" id="VSSQ01045328">
    <property type="protein sequence ID" value="MPM99224.1"/>
    <property type="molecule type" value="Genomic_DNA"/>
</dbReference>
<evidence type="ECO:0000313" key="1">
    <source>
        <dbReference type="EMBL" id="MPM99224.1"/>
    </source>
</evidence>
<organism evidence="1">
    <name type="scientific">bioreactor metagenome</name>
    <dbReference type="NCBI Taxonomy" id="1076179"/>
    <lineage>
        <taxon>unclassified sequences</taxon>
        <taxon>metagenomes</taxon>
        <taxon>ecological metagenomes</taxon>
    </lineage>
</organism>